<dbReference type="Gene3D" id="1.10.287.1060">
    <property type="entry name" value="ESAT-6-like"/>
    <property type="match status" value="1"/>
</dbReference>
<name>A0A2T8F9K6_9ACTN</name>
<keyword evidence="3" id="KW-1185">Reference proteome</keyword>
<dbReference type="RefSeq" id="WP_116572673.1">
    <property type="nucleotide sequence ID" value="NZ_QDGZ01000005.1"/>
</dbReference>
<evidence type="ECO:0008006" key="4">
    <source>
        <dbReference type="Google" id="ProtNLM"/>
    </source>
</evidence>
<accession>A0A2T8F9K6</accession>
<protein>
    <recommendedName>
        <fullName evidence="4">ESAT-6-like protein</fullName>
    </recommendedName>
</protein>
<dbReference type="SUPFAM" id="SSF140453">
    <property type="entry name" value="EsxAB dimer-like"/>
    <property type="match status" value="1"/>
</dbReference>
<feature type="compositionally biased region" description="Polar residues" evidence="1">
    <location>
        <begin position="86"/>
        <end position="97"/>
    </location>
</feature>
<dbReference type="OrthoDB" id="3253863at2"/>
<comment type="caution">
    <text evidence="2">The sequence shown here is derived from an EMBL/GenBank/DDBJ whole genome shotgun (WGS) entry which is preliminary data.</text>
</comment>
<dbReference type="InterPro" id="IPR010310">
    <property type="entry name" value="T7SS_ESAT-6-like"/>
</dbReference>
<dbReference type="Proteomes" id="UP000246018">
    <property type="component" value="Unassembled WGS sequence"/>
</dbReference>
<dbReference type="EMBL" id="QDGZ01000005">
    <property type="protein sequence ID" value="PVG82369.1"/>
    <property type="molecule type" value="Genomic_DNA"/>
</dbReference>
<feature type="region of interest" description="Disordered" evidence="1">
    <location>
        <begin position="78"/>
        <end position="103"/>
    </location>
</feature>
<proteinExistence type="predicted"/>
<reference evidence="2 3" key="1">
    <citation type="submission" date="2018-04" db="EMBL/GenBank/DDBJ databases">
        <title>Genome of Nocardioides gansuensis WSJ-1.</title>
        <authorList>
            <person name="Wu S."/>
            <person name="Wang G."/>
        </authorList>
    </citation>
    <scope>NUCLEOTIDE SEQUENCE [LARGE SCALE GENOMIC DNA]</scope>
    <source>
        <strain evidence="2 3">WSJ-1</strain>
    </source>
</reference>
<evidence type="ECO:0000256" key="1">
    <source>
        <dbReference type="SAM" id="MobiDB-lite"/>
    </source>
</evidence>
<evidence type="ECO:0000313" key="3">
    <source>
        <dbReference type="Proteomes" id="UP000246018"/>
    </source>
</evidence>
<dbReference type="InterPro" id="IPR036689">
    <property type="entry name" value="ESAT-6-like_sf"/>
</dbReference>
<gene>
    <name evidence="2" type="ORF">DDE18_12880</name>
</gene>
<evidence type="ECO:0000313" key="2">
    <source>
        <dbReference type="EMBL" id="PVG82369.1"/>
    </source>
</evidence>
<sequence>MTAQYGQAEKALSQAAEYVNSARGDVKSKCNTLSDRMNEMLAGWGGQGASAFGNLMVAWQEKQETILKALDQLAVSMQETEKDNVNTDQAQADSHSTLRGRLG</sequence>
<dbReference type="AlphaFoldDB" id="A0A2T8F9K6"/>
<organism evidence="2 3">
    <name type="scientific">Nocardioides gansuensis</name>
    <dbReference type="NCBI Taxonomy" id="2138300"/>
    <lineage>
        <taxon>Bacteria</taxon>
        <taxon>Bacillati</taxon>
        <taxon>Actinomycetota</taxon>
        <taxon>Actinomycetes</taxon>
        <taxon>Propionibacteriales</taxon>
        <taxon>Nocardioidaceae</taxon>
        <taxon>Nocardioides</taxon>
    </lineage>
</organism>
<dbReference type="Pfam" id="PF06013">
    <property type="entry name" value="WXG100"/>
    <property type="match status" value="1"/>
</dbReference>